<feature type="disulfide bond" evidence="4">
    <location>
        <begin position="53"/>
        <end position="117"/>
    </location>
</feature>
<keyword evidence="3" id="KW-0325">Glycoprotein</keyword>
<keyword evidence="10" id="KW-1185">Reference proteome</keyword>
<dbReference type="InterPro" id="IPR001190">
    <property type="entry name" value="SRCR"/>
</dbReference>
<dbReference type="Gene3D" id="3.10.250.10">
    <property type="entry name" value="SRCR-like domain"/>
    <property type="match status" value="1"/>
</dbReference>
<feature type="compositionally biased region" description="Polar residues" evidence="5">
    <location>
        <begin position="300"/>
        <end position="318"/>
    </location>
</feature>
<evidence type="ECO:0000259" key="8">
    <source>
        <dbReference type="PROSITE" id="PS50287"/>
    </source>
</evidence>
<feature type="transmembrane region" description="Helical" evidence="6">
    <location>
        <begin position="212"/>
        <end position="239"/>
    </location>
</feature>
<dbReference type="SMART" id="SM00202">
    <property type="entry name" value="SR"/>
    <property type="match status" value="1"/>
</dbReference>
<evidence type="ECO:0000256" key="2">
    <source>
        <dbReference type="ARBA" id="ARBA00023157"/>
    </source>
</evidence>
<keyword evidence="2 4" id="KW-1015">Disulfide bond</keyword>
<keyword evidence="6" id="KW-0472">Membrane</keyword>
<dbReference type="FunFam" id="3.10.250.10:FF:000005">
    <property type="entry name" value="Neurotrypsin isoform A"/>
    <property type="match status" value="1"/>
</dbReference>
<dbReference type="Proteomes" id="UP000230750">
    <property type="component" value="Unassembled WGS sequence"/>
</dbReference>
<dbReference type="PANTHER" id="PTHR48071">
    <property type="entry name" value="SRCR DOMAIN-CONTAINING PROTEIN"/>
    <property type="match status" value="1"/>
</dbReference>
<evidence type="ECO:0000256" key="6">
    <source>
        <dbReference type="SAM" id="Phobius"/>
    </source>
</evidence>
<gene>
    <name evidence="9" type="ORF">BSL78_09822</name>
</gene>
<evidence type="ECO:0000313" key="10">
    <source>
        <dbReference type="Proteomes" id="UP000230750"/>
    </source>
</evidence>
<name>A0A2G8KZ48_STIJA</name>
<dbReference type="InterPro" id="IPR036772">
    <property type="entry name" value="SRCR-like_dom_sf"/>
</dbReference>
<feature type="compositionally biased region" description="Pro residues" evidence="5">
    <location>
        <begin position="371"/>
        <end position="381"/>
    </location>
</feature>
<dbReference type="PANTHER" id="PTHR48071:SF18">
    <property type="entry name" value="DELETED IN MALIGNANT BRAIN TUMORS 1 PROTEIN-RELATED"/>
    <property type="match status" value="1"/>
</dbReference>
<evidence type="ECO:0000256" key="1">
    <source>
        <dbReference type="ARBA" id="ARBA00022729"/>
    </source>
</evidence>
<organism evidence="9 10">
    <name type="scientific">Stichopus japonicus</name>
    <name type="common">Sea cucumber</name>
    <dbReference type="NCBI Taxonomy" id="307972"/>
    <lineage>
        <taxon>Eukaryota</taxon>
        <taxon>Metazoa</taxon>
        <taxon>Echinodermata</taxon>
        <taxon>Eleutherozoa</taxon>
        <taxon>Echinozoa</taxon>
        <taxon>Holothuroidea</taxon>
        <taxon>Aspidochirotacea</taxon>
        <taxon>Aspidochirotida</taxon>
        <taxon>Stichopodidae</taxon>
        <taxon>Apostichopus</taxon>
    </lineage>
</organism>
<evidence type="ECO:0000256" key="7">
    <source>
        <dbReference type="SAM" id="SignalP"/>
    </source>
</evidence>
<keyword evidence="6" id="KW-1133">Transmembrane helix</keyword>
<proteinExistence type="predicted"/>
<dbReference type="Pfam" id="PF00530">
    <property type="entry name" value="SRCR"/>
    <property type="match status" value="1"/>
</dbReference>
<protein>
    <submittedName>
        <fullName evidence="9">Scavenger receptor cysteine-rich domain superfamil y protein</fullName>
    </submittedName>
</protein>
<dbReference type="PRINTS" id="PR00258">
    <property type="entry name" value="SPERACTRCPTR"/>
</dbReference>
<keyword evidence="6" id="KW-0812">Transmembrane</keyword>
<evidence type="ECO:0000256" key="5">
    <source>
        <dbReference type="SAM" id="MobiDB-lite"/>
    </source>
</evidence>
<dbReference type="PROSITE" id="PS00420">
    <property type="entry name" value="SRCR_1"/>
    <property type="match status" value="1"/>
</dbReference>
<dbReference type="SUPFAM" id="SSF56487">
    <property type="entry name" value="SRCR-like"/>
    <property type="match status" value="1"/>
</dbReference>
<evidence type="ECO:0000313" key="9">
    <source>
        <dbReference type="EMBL" id="PIK53294.1"/>
    </source>
</evidence>
<keyword evidence="1 7" id="KW-0732">Signal</keyword>
<feature type="disulfide bond" evidence="4">
    <location>
        <begin position="66"/>
        <end position="127"/>
    </location>
</feature>
<feature type="signal peptide" evidence="7">
    <location>
        <begin position="1"/>
        <end position="16"/>
    </location>
</feature>
<feature type="domain" description="SRCR" evidence="8">
    <location>
        <begin position="28"/>
        <end position="128"/>
    </location>
</feature>
<keyword evidence="9" id="KW-0675">Receptor</keyword>
<dbReference type="OrthoDB" id="411811at2759"/>
<accession>A0A2G8KZ48</accession>
<feature type="disulfide bond" evidence="4">
    <location>
        <begin position="97"/>
        <end position="107"/>
    </location>
</feature>
<dbReference type="AlphaFoldDB" id="A0A2G8KZ48"/>
<dbReference type="GO" id="GO:0016020">
    <property type="term" value="C:membrane"/>
    <property type="evidence" value="ECO:0007669"/>
    <property type="project" value="InterPro"/>
</dbReference>
<feature type="region of interest" description="Disordered" evidence="5">
    <location>
        <begin position="300"/>
        <end position="381"/>
    </location>
</feature>
<feature type="chain" id="PRO_5013600649" evidence="7">
    <location>
        <begin position="17"/>
        <end position="381"/>
    </location>
</feature>
<dbReference type="EMBL" id="MRZV01000293">
    <property type="protein sequence ID" value="PIK53294.1"/>
    <property type="molecule type" value="Genomic_DNA"/>
</dbReference>
<feature type="compositionally biased region" description="Acidic residues" evidence="5">
    <location>
        <begin position="345"/>
        <end position="357"/>
    </location>
</feature>
<sequence length="381" mass="42316">MFPLITVLCCVGLVFGTAQNYILSNGNLRLNGGRTPMEGRLEVFYMGYWGTICDDYWQYQEGIVACRQMGFPGSESNNASTNHLKTDVPILLDDVNCVGYEDRITDCYHRDWTLNDCTHLEDVYLTCRGHYDKVRLVGSYERSEVGLRSFMMVDGVLSVTHTAGGTTLLLIGNEYTLAECQYTNGTADCNHAMDAAVICGTSPETGSSQSSWSILLLVTIVISIICTTSLIVVMFKINIKASRRRRRRRRRRALSHISGSSGIENPNYIYATPDLSIYHPVGYPAMPPSYDESQTVITPLSNETPSADVPPTSNNQLPRNAIYEEVSPVRYMERSPPTSSRDLTSSEEDDKEEENDGEGIANNSTNIEPTSVPPPYTPLPE</sequence>
<comment type="caution">
    <text evidence="9">The sequence shown here is derived from an EMBL/GenBank/DDBJ whole genome shotgun (WGS) entry which is preliminary data.</text>
</comment>
<evidence type="ECO:0000256" key="3">
    <source>
        <dbReference type="ARBA" id="ARBA00023180"/>
    </source>
</evidence>
<reference evidence="9 10" key="1">
    <citation type="journal article" date="2017" name="PLoS Biol.">
        <title>The sea cucumber genome provides insights into morphological evolution and visceral regeneration.</title>
        <authorList>
            <person name="Zhang X."/>
            <person name="Sun L."/>
            <person name="Yuan J."/>
            <person name="Sun Y."/>
            <person name="Gao Y."/>
            <person name="Zhang L."/>
            <person name="Li S."/>
            <person name="Dai H."/>
            <person name="Hamel J.F."/>
            <person name="Liu C."/>
            <person name="Yu Y."/>
            <person name="Liu S."/>
            <person name="Lin W."/>
            <person name="Guo K."/>
            <person name="Jin S."/>
            <person name="Xu P."/>
            <person name="Storey K.B."/>
            <person name="Huan P."/>
            <person name="Zhang T."/>
            <person name="Zhou Y."/>
            <person name="Zhang J."/>
            <person name="Lin C."/>
            <person name="Li X."/>
            <person name="Xing L."/>
            <person name="Huo D."/>
            <person name="Sun M."/>
            <person name="Wang L."/>
            <person name="Mercier A."/>
            <person name="Li F."/>
            <person name="Yang H."/>
            <person name="Xiang J."/>
        </authorList>
    </citation>
    <scope>NUCLEOTIDE SEQUENCE [LARGE SCALE GENOMIC DNA]</scope>
    <source>
        <strain evidence="9">Shaxun</strain>
        <tissue evidence="9">Muscle</tissue>
    </source>
</reference>
<dbReference type="STRING" id="307972.A0A2G8KZ48"/>
<dbReference type="PROSITE" id="PS50287">
    <property type="entry name" value="SRCR_2"/>
    <property type="match status" value="1"/>
</dbReference>
<evidence type="ECO:0000256" key="4">
    <source>
        <dbReference type="PROSITE-ProRule" id="PRU00196"/>
    </source>
</evidence>